<evidence type="ECO:0000256" key="4">
    <source>
        <dbReference type="ARBA" id="ARBA00022516"/>
    </source>
</evidence>
<dbReference type="InterPro" id="IPR013747">
    <property type="entry name" value="ACP_syn_III_C"/>
</dbReference>
<accession>A0A6G6CWH9</accession>
<dbReference type="AlphaFoldDB" id="A0A6G6CWH9"/>
<feature type="domain" description="Beta-ketoacyl-[acyl-carrier-protein] synthase III C-terminal" evidence="10">
    <location>
        <begin position="239"/>
        <end position="328"/>
    </location>
</feature>
<dbReference type="GO" id="GO:0004315">
    <property type="term" value="F:3-oxoacyl-[acyl-carrier-protein] synthase activity"/>
    <property type="evidence" value="ECO:0007669"/>
    <property type="project" value="InterPro"/>
</dbReference>
<dbReference type="EMBL" id="MN901947">
    <property type="protein sequence ID" value="QIE07137.1"/>
    <property type="molecule type" value="Genomic_DNA"/>
</dbReference>
<protein>
    <submittedName>
        <fullName evidence="12">OvmS</fullName>
    </submittedName>
</protein>
<keyword evidence="9" id="KW-0012">Acyltransferase</keyword>
<keyword evidence="7" id="KW-0443">Lipid metabolism</keyword>
<dbReference type="InterPro" id="IPR016039">
    <property type="entry name" value="Thiolase-like"/>
</dbReference>
<dbReference type="PANTHER" id="PTHR34069:SF2">
    <property type="entry name" value="BETA-KETOACYL-[ACYL-CARRIER-PROTEIN] SYNTHASE III"/>
    <property type="match status" value="1"/>
</dbReference>
<sequence length="333" mass="33660">MTSAIGILGTGAYLPAREVGNDELAALVPDTTAEWILRKTGIRSRRYAAPDEAASDLAAGAARAALADAGLTADRVDHIIVCTSTGDQPLPPTASVVQQLLGAGSAACFDLNAVCAGFVYGLEAARGLIAVRPGAHVLLIGADVYSRFLDFTDRRSAVLLGDGAGAVVVGAVEEGHGILGIDLSTRGDAQDLLRIPAGGSRSPASAGTVAEGGHHLRMQGRAVSEFVLENIPPGVDKLLAGAGVRAEEIDCFVPHQANGVLIRELAARCGLAGTPLVQVVETYGNTGAASVPIGLDHAVREGTVEPGGLVLLSAFGAGMSVGNGLLRWGGGPA</sequence>
<dbReference type="Gene3D" id="3.40.47.10">
    <property type="match status" value="1"/>
</dbReference>
<dbReference type="PANTHER" id="PTHR34069">
    <property type="entry name" value="3-OXOACYL-[ACYL-CARRIER-PROTEIN] SYNTHASE 3"/>
    <property type="match status" value="1"/>
</dbReference>
<evidence type="ECO:0000256" key="6">
    <source>
        <dbReference type="ARBA" id="ARBA00022832"/>
    </source>
</evidence>
<keyword evidence="6" id="KW-0276">Fatty acid metabolism</keyword>
<proteinExistence type="inferred from homology"/>
<dbReference type="NCBIfam" id="NF006829">
    <property type="entry name" value="PRK09352.1"/>
    <property type="match status" value="1"/>
</dbReference>
<evidence type="ECO:0000256" key="8">
    <source>
        <dbReference type="ARBA" id="ARBA00023160"/>
    </source>
</evidence>
<evidence type="ECO:0000256" key="2">
    <source>
        <dbReference type="ARBA" id="ARBA00008642"/>
    </source>
</evidence>
<dbReference type="GeneID" id="69759171"/>
<dbReference type="InterPro" id="IPR004655">
    <property type="entry name" value="FabH"/>
</dbReference>
<evidence type="ECO:0000259" key="10">
    <source>
        <dbReference type="Pfam" id="PF08541"/>
    </source>
</evidence>
<reference evidence="12" key="1">
    <citation type="journal article" date="2020" name="Org. Lett.">
        <title>On-PKS Baeyer-Villiger-Type O-Atom Insertion Catalyzed by Luciferase-Like Monooxygenase OvmO during Olimycin Biosynthesis.</title>
        <authorList>
            <person name="Zhang C."/>
            <person name="Zhang H."/>
            <person name="Ju J."/>
        </authorList>
    </citation>
    <scope>NUCLEOTIDE SEQUENCE</scope>
    <source>
        <strain evidence="12">SCSIO T05</strain>
    </source>
</reference>
<keyword evidence="4" id="KW-0444">Lipid biosynthesis</keyword>
<keyword evidence="3" id="KW-0963">Cytoplasm</keyword>
<evidence type="ECO:0000256" key="9">
    <source>
        <dbReference type="ARBA" id="ARBA00023315"/>
    </source>
</evidence>
<feature type="domain" description="Beta-ketoacyl-[acyl-carrier-protein] synthase III N-terminal" evidence="11">
    <location>
        <begin position="109"/>
        <end position="187"/>
    </location>
</feature>
<dbReference type="SUPFAM" id="SSF53901">
    <property type="entry name" value="Thiolase-like"/>
    <property type="match status" value="1"/>
</dbReference>
<dbReference type="GO" id="GO:0044550">
    <property type="term" value="P:secondary metabolite biosynthetic process"/>
    <property type="evidence" value="ECO:0007669"/>
    <property type="project" value="TreeGrafter"/>
</dbReference>
<evidence type="ECO:0000256" key="7">
    <source>
        <dbReference type="ARBA" id="ARBA00023098"/>
    </source>
</evidence>
<evidence type="ECO:0000259" key="11">
    <source>
        <dbReference type="Pfam" id="PF08545"/>
    </source>
</evidence>
<evidence type="ECO:0000313" key="12">
    <source>
        <dbReference type="EMBL" id="QIE07137.1"/>
    </source>
</evidence>
<dbReference type="CDD" id="cd00830">
    <property type="entry name" value="KAS_III"/>
    <property type="match status" value="1"/>
</dbReference>
<keyword evidence="5" id="KW-0808">Transferase</keyword>
<dbReference type="RefSeq" id="WP_194274741.1">
    <property type="nucleotide sequence ID" value="NZ_CP043317.1"/>
</dbReference>
<comment type="similarity">
    <text evidence="2">Belongs to the thiolase-like superfamily. FabH family.</text>
</comment>
<keyword evidence="8" id="KW-0275">Fatty acid biosynthesis</keyword>
<evidence type="ECO:0000256" key="1">
    <source>
        <dbReference type="ARBA" id="ARBA00005189"/>
    </source>
</evidence>
<dbReference type="GO" id="GO:0006633">
    <property type="term" value="P:fatty acid biosynthetic process"/>
    <property type="evidence" value="ECO:0007669"/>
    <property type="project" value="UniProtKB-KW"/>
</dbReference>
<dbReference type="InterPro" id="IPR013751">
    <property type="entry name" value="ACP_syn_III_N"/>
</dbReference>
<dbReference type="Pfam" id="PF08545">
    <property type="entry name" value="ACP_syn_III"/>
    <property type="match status" value="1"/>
</dbReference>
<dbReference type="Pfam" id="PF08541">
    <property type="entry name" value="ACP_syn_III_C"/>
    <property type="match status" value="1"/>
</dbReference>
<comment type="pathway">
    <text evidence="1">Lipid metabolism.</text>
</comment>
<evidence type="ECO:0000256" key="3">
    <source>
        <dbReference type="ARBA" id="ARBA00022490"/>
    </source>
</evidence>
<name>A0A6G6CWH9_STROV</name>
<organism evidence="12">
    <name type="scientific">Streptomyces olivaceus</name>
    <dbReference type="NCBI Taxonomy" id="47716"/>
    <lineage>
        <taxon>Bacteria</taxon>
        <taxon>Bacillati</taxon>
        <taxon>Actinomycetota</taxon>
        <taxon>Actinomycetes</taxon>
        <taxon>Kitasatosporales</taxon>
        <taxon>Streptomycetaceae</taxon>
        <taxon>Streptomyces</taxon>
    </lineage>
</organism>
<evidence type="ECO:0000256" key="5">
    <source>
        <dbReference type="ARBA" id="ARBA00022679"/>
    </source>
</evidence>
<dbReference type="NCBIfam" id="TIGR00747">
    <property type="entry name" value="fabH"/>
    <property type="match status" value="1"/>
</dbReference>